<dbReference type="GO" id="GO:0005212">
    <property type="term" value="F:structural constituent of eye lens"/>
    <property type="evidence" value="ECO:0007669"/>
    <property type="project" value="TreeGrafter"/>
</dbReference>
<dbReference type="Gene3D" id="2.60.20.10">
    <property type="entry name" value="Crystallins"/>
    <property type="match status" value="2"/>
</dbReference>
<organism evidence="9 10">
    <name type="scientific">Mizuhopecten yessoensis</name>
    <name type="common">Japanese scallop</name>
    <name type="synonym">Patinopecten yessoensis</name>
    <dbReference type="NCBI Taxonomy" id="6573"/>
    <lineage>
        <taxon>Eukaryota</taxon>
        <taxon>Metazoa</taxon>
        <taxon>Spiralia</taxon>
        <taxon>Lophotrochozoa</taxon>
        <taxon>Mollusca</taxon>
        <taxon>Bivalvia</taxon>
        <taxon>Autobranchia</taxon>
        <taxon>Pteriomorphia</taxon>
        <taxon>Pectinida</taxon>
        <taxon>Pectinoidea</taxon>
        <taxon>Pectinidae</taxon>
        <taxon>Mizuhopecten</taxon>
    </lineage>
</organism>
<dbReference type="Proteomes" id="UP000242188">
    <property type="component" value="Unassembled WGS sequence"/>
</dbReference>
<dbReference type="AlphaFoldDB" id="A0A210QB73"/>
<keyword evidence="3" id="KW-0677">Repeat</keyword>
<comment type="caution">
    <text evidence="9">The sequence shown here is derived from an EMBL/GenBank/DDBJ whole genome shotgun (WGS) entry which is preliminary data.</text>
</comment>
<dbReference type="InterPro" id="IPR050252">
    <property type="entry name" value="Beta/Gamma-Crystallin"/>
</dbReference>
<sequence length="182" mass="19904">MSAPGAKGPRITVYTQTNSKGALKVCDGPEYSLAFTGFDDKIVSVDVKRGIWVLYEDVNFGGNIYVVWEGQKINLPMKTTSSLKPIEGDFSDNPSLTVYNGPSFTGKNKTFNSSNSNLVATEFQDSITSVFVDSGTWVAYRDVDYQGPQYLFTRGAFNGTSSEGPFQNDKISSLRPITRCGC</sequence>
<dbReference type="EMBL" id="NEDP02004344">
    <property type="protein sequence ID" value="OWF45982.1"/>
    <property type="molecule type" value="Genomic_DNA"/>
</dbReference>
<dbReference type="SUPFAM" id="SSF49695">
    <property type="entry name" value="gamma-Crystallin-like"/>
    <property type="match status" value="1"/>
</dbReference>
<dbReference type="InterPro" id="IPR011024">
    <property type="entry name" value="G_crystallin-like"/>
</dbReference>
<accession>A0A210QB73</accession>
<proteinExistence type="inferred from homology"/>
<name>A0A210QB73_MIZYE</name>
<dbReference type="PROSITE" id="PS50915">
    <property type="entry name" value="CRYSTALLIN_BETA_GAMMA"/>
    <property type="match status" value="2"/>
</dbReference>
<evidence type="ECO:0000259" key="8">
    <source>
        <dbReference type="PROSITE" id="PS50915"/>
    </source>
</evidence>
<keyword evidence="10" id="KW-1185">Reference proteome</keyword>
<comment type="subunit">
    <text evidence="5">Homo/heterodimer, or complexes of higher-order. The structure of beta-crystallin oligomers seems to be stabilized through interactions between the N-terminal arms.</text>
</comment>
<evidence type="ECO:0000256" key="7">
    <source>
        <dbReference type="ARBA" id="ARBA00033396"/>
    </source>
</evidence>
<protein>
    <recommendedName>
        <fullName evidence="2">Beta-crystallin B2</fullName>
    </recommendedName>
    <alternativeName>
        <fullName evidence="6">Beta-B2 crystallin</fullName>
    </alternativeName>
    <alternativeName>
        <fullName evidence="7">Beta-crystallin Bp</fullName>
    </alternativeName>
</protein>
<evidence type="ECO:0000256" key="1">
    <source>
        <dbReference type="ARBA" id="ARBA00009646"/>
    </source>
</evidence>
<evidence type="ECO:0000256" key="6">
    <source>
        <dbReference type="ARBA" id="ARBA00031014"/>
    </source>
</evidence>
<evidence type="ECO:0000256" key="5">
    <source>
        <dbReference type="ARBA" id="ARBA00025922"/>
    </source>
</evidence>
<evidence type="ECO:0000256" key="3">
    <source>
        <dbReference type="ARBA" id="ARBA00022737"/>
    </source>
</evidence>
<dbReference type="SMART" id="SM00247">
    <property type="entry name" value="XTALbg"/>
    <property type="match status" value="2"/>
</dbReference>
<dbReference type="PANTHER" id="PTHR11818">
    <property type="entry name" value="BETA/GAMMA CRYSTALLIN"/>
    <property type="match status" value="1"/>
</dbReference>
<evidence type="ECO:0000256" key="2">
    <source>
        <dbReference type="ARBA" id="ARBA00019517"/>
    </source>
</evidence>
<keyword evidence="4" id="KW-0007">Acetylation</keyword>
<reference evidence="9 10" key="1">
    <citation type="journal article" date="2017" name="Nat. Ecol. Evol.">
        <title>Scallop genome provides insights into evolution of bilaterian karyotype and development.</title>
        <authorList>
            <person name="Wang S."/>
            <person name="Zhang J."/>
            <person name="Jiao W."/>
            <person name="Li J."/>
            <person name="Xun X."/>
            <person name="Sun Y."/>
            <person name="Guo X."/>
            <person name="Huan P."/>
            <person name="Dong B."/>
            <person name="Zhang L."/>
            <person name="Hu X."/>
            <person name="Sun X."/>
            <person name="Wang J."/>
            <person name="Zhao C."/>
            <person name="Wang Y."/>
            <person name="Wang D."/>
            <person name="Huang X."/>
            <person name="Wang R."/>
            <person name="Lv J."/>
            <person name="Li Y."/>
            <person name="Zhang Z."/>
            <person name="Liu B."/>
            <person name="Lu W."/>
            <person name="Hui Y."/>
            <person name="Liang J."/>
            <person name="Zhou Z."/>
            <person name="Hou R."/>
            <person name="Li X."/>
            <person name="Liu Y."/>
            <person name="Li H."/>
            <person name="Ning X."/>
            <person name="Lin Y."/>
            <person name="Zhao L."/>
            <person name="Xing Q."/>
            <person name="Dou J."/>
            <person name="Li Y."/>
            <person name="Mao J."/>
            <person name="Guo H."/>
            <person name="Dou H."/>
            <person name="Li T."/>
            <person name="Mu C."/>
            <person name="Jiang W."/>
            <person name="Fu Q."/>
            <person name="Fu X."/>
            <person name="Miao Y."/>
            <person name="Liu J."/>
            <person name="Yu Q."/>
            <person name="Li R."/>
            <person name="Liao H."/>
            <person name="Li X."/>
            <person name="Kong Y."/>
            <person name="Jiang Z."/>
            <person name="Chourrout D."/>
            <person name="Li R."/>
            <person name="Bao Z."/>
        </authorList>
    </citation>
    <scope>NUCLEOTIDE SEQUENCE [LARGE SCALE GENOMIC DNA]</scope>
    <source>
        <strain evidence="9 10">PY_sf001</strain>
    </source>
</reference>
<feature type="domain" description="Beta/gamma crystallin 'Greek key'" evidence="8">
    <location>
        <begin position="135"/>
        <end position="178"/>
    </location>
</feature>
<feature type="domain" description="Beta/gamma crystallin 'Greek key'" evidence="8">
    <location>
        <begin position="50"/>
        <end position="87"/>
    </location>
</feature>
<dbReference type="Pfam" id="PF00030">
    <property type="entry name" value="Crystall"/>
    <property type="match status" value="2"/>
</dbReference>
<dbReference type="GO" id="GO:0007601">
    <property type="term" value="P:visual perception"/>
    <property type="evidence" value="ECO:0007669"/>
    <property type="project" value="TreeGrafter"/>
</dbReference>
<dbReference type="OrthoDB" id="8688215at2759"/>
<evidence type="ECO:0000256" key="4">
    <source>
        <dbReference type="ARBA" id="ARBA00022990"/>
    </source>
</evidence>
<evidence type="ECO:0000313" key="9">
    <source>
        <dbReference type="EMBL" id="OWF45982.1"/>
    </source>
</evidence>
<comment type="similarity">
    <text evidence="1">Belongs to the beta/gamma-crystallin family.</text>
</comment>
<evidence type="ECO:0000313" key="10">
    <source>
        <dbReference type="Proteomes" id="UP000242188"/>
    </source>
</evidence>
<dbReference type="PANTHER" id="PTHR11818:SF11">
    <property type="entry name" value="BETA-CRYSTALLIN B2"/>
    <property type="match status" value="1"/>
</dbReference>
<gene>
    <name evidence="9" type="ORF">KP79_PYT01490</name>
</gene>
<dbReference type="InterPro" id="IPR001064">
    <property type="entry name" value="Beta/gamma_crystallin"/>
</dbReference>